<keyword evidence="17" id="KW-1185">Reference proteome</keyword>
<dbReference type="Gene3D" id="1.20.120.720">
    <property type="entry name" value="Myosin VI head, motor domain, U50 subdomain"/>
    <property type="match status" value="1"/>
</dbReference>
<dbReference type="PANTHER" id="PTHR22914">
    <property type="entry name" value="CHITIN SYNTHASE"/>
    <property type="match status" value="1"/>
</dbReference>
<dbReference type="GO" id="GO:0003774">
    <property type="term" value="F:cytoskeletal motor activity"/>
    <property type="evidence" value="ECO:0007669"/>
    <property type="project" value="InterPro"/>
</dbReference>
<name>A0A507C206_9FUNG</name>
<protein>
    <recommendedName>
        <fullName evidence="2">chitin synthase</fullName>
        <ecNumber evidence="2">2.4.1.16</ecNumber>
    </recommendedName>
</protein>
<dbReference type="Gene3D" id="3.90.550.10">
    <property type="entry name" value="Spore Coat Polysaccharide Biosynthesis Protein SpsA, Chain A"/>
    <property type="match status" value="1"/>
</dbReference>
<dbReference type="GeneID" id="42005934"/>
<comment type="similarity">
    <text evidence="12">Belongs to the TRAFAC class myosin-kinesin ATPase superfamily. Myosin family.</text>
</comment>
<evidence type="ECO:0000256" key="5">
    <source>
        <dbReference type="ARBA" id="ARBA00022679"/>
    </source>
</evidence>
<dbReference type="GO" id="GO:0005886">
    <property type="term" value="C:plasma membrane"/>
    <property type="evidence" value="ECO:0007669"/>
    <property type="project" value="UniProtKB-SubCell"/>
</dbReference>
<evidence type="ECO:0000256" key="3">
    <source>
        <dbReference type="ARBA" id="ARBA00022475"/>
    </source>
</evidence>
<evidence type="ECO:0000313" key="16">
    <source>
        <dbReference type="EMBL" id="TPX32124.1"/>
    </source>
</evidence>
<keyword evidence="6 14" id="KW-0812">Transmembrane</keyword>
<feature type="transmembrane region" description="Helical" evidence="14">
    <location>
        <begin position="1528"/>
        <end position="1549"/>
    </location>
</feature>
<feature type="region of interest" description="Disordered" evidence="13">
    <location>
        <begin position="570"/>
        <end position="592"/>
    </location>
</feature>
<dbReference type="InterPro" id="IPR004835">
    <property type="entry name" value="Chitin_synth"/>
</dbReference>
<dbReference type="STRING" id="1806994.A0A507C206"/>
<dbReference type="InterPro" id="IPR029044">
    <property type="entry name" value="Nucleotide-diphossugar_trans"/>
</dbReference>
<dbReference type="Gene3D" id="3.40.850.10">
    <property type="entry name" value="Kinesin motor domain"/>
    <property type="match status" value="1"/>
</dbReference>
<keyword evidence="10" id="KW-0505">Motor protein</keyword>
<dbReference type="InterPro" id="IPR036961">
    <property type="entry name" value="Kinesin_motor_dom_sf"/>
</dbReference>
<dbReference type="PROSITE" id="PS51456">
    <property type="entry name" value="MYOSIN_MOTOR"/>
    <property type="match status" value="1"/>
</dbReference>
<comment type="caution">
    <text evidence="16">The sequence shown here is derived from an EMBL/GenBank/DDBJ whole genome shotgun (WGS) entry which is preliminary data.</text>
</comment>
<dbReference type="PANTHER" id="PTHR22914:SF13">
    <property type="entry name" value="CHITIN SYNTHASE"/>
    <property type="match status" value="1"/>
</dbReference>
<organism evidence="16 17">
    <name type="scientific">Synchytrium microbalum</name>
    <dbReference type="NCBI Taxonomy" id="1806994"/>
    <lineage>
        <taxon>Eukaryota</taxon>
        <taxon>Fungi</taxon>
        <taxon>Fungi incertae sedis</taxon>
        <taxon>Chytridiomycota</taxon>
        <taxon>Chytridiomycota incertae sedis</taxon>
        <taxon>Chytridiomycetes</taxon>
        <taxon>Synchytriales</taxon>
        <taxon>Synchytriaceae</taxon>
        <taxon>Synchytrium</taxon>
    </lineage>
</organism>
<comment type="subcellular location">
    <subcellularLocation>
        <location evidence="1">Cell membrane</location>
        <topology evidence="1">Multi-pass membrane protein</topology>
    </subcellularLocation>
</comment>
<keyword evidence="8 12" id="KW-0518">Myosin</keyword>
<evidence type="ECO:0000313" key="17">
    <source>
        <dbReference type="Proteomes" id="UP000319731"/>
    </source>
</evidence>
<evidence type="ECO:0000256" key="2">
    <source>
        <dbReference type="ARBA" id="ARBA00012543"/>
    </source>
</evidence>
<evidence type="ECO:0000256" key="13">
    <source>
        <dbReference type="SAM" id="MobiDB-lite"/>
    </source>
</evidence>
<evidence type="ECO:0000256" key="7">
    <source>
        <dbReference type="ARBA" id="ARBA00022989"/>
    </source>
</evidence>
<keyword evidence="4" id="KW-0328">Glycosyltransferase</keyword>
<dbReference type="InterPro" id="IPR027417">
    <property type="entry name" value="P-loop_NTPase"/>
</dbReference>
<keyword evidence="9 14" id="KW-0472">Membrane</keyword>
<evidence type="ECO:0000256" key="10">
    <source>
        <dbReference type="ARBA" id="ARBA00023175"/>
    </source>
</evidence>
<evidence type="ECO:0000256" key="14">
    <source>
        <dbReference type="SAM" id="Phobius"/>
    </source>
</evidence>
<dbReference type="OrthoDB" id="370884at2759"/>
<evidence type="ECO:0000256" key="11">
    <source>
        <dbReference type="ARBA" id="ARBA00023180"/>
    </source>
</evidence>
<dbReference type="EC" id="2.4.1.16" evidence="2"/>
<dbReference type="GO" id="GO:0030428">
    <property type="term" value="C:cell septum"/>
    <property type="evidence" value="ECO:0007669"/>
    <property type="project" value="TreeGrafter"/>
</dbReference>
<feature type="transmembrane region" description="Helical" evidence="14">
    <location>
        <begin position="1556"/>
        <end position="1578"/>
    </location>
</feature>
<evidence type="ECO:0000256" key="8">
    <source>
        <dbReference type="ARBA" id="ARBA00023123"/>
    </source>
</evidence>
<dbReference type="Pfam" id="PF03142">
    <property type="entry name" value="Chitin_synth_2"/>
    <property type="match status" value="1"/>
</dbReference>
<dbReference type="GO" id="GO:0006031">
    <property type="term" value="P:chitin biosynthetic process"/>
    <property type="evidence" value="ECO:0007669"/>
    <property type="project" value="TreeGrafter"/>
</dbReference>
<dbReference type="GO" id="GO:0005524">
    <property type="term" value="F:ATP binding"/>
    <property type="evidence" value="ECO:0007669"/>
    <property type="project" value="InterPro"/>
</dbReference>
<dbReference type="Gene3D" id="1.20.58.530">
    <property type="match status" value="1"/>
</dbReference>
<evidence type="ECO:0000256" key="12">
    <source>
        <dbReference type="PROSITE-ProRule" id="PRU00782"/>
    </source>
</evidence>
<feature type="transmembrane region" description="Helical" evidence="14">
    <location>
        <begin position="1106"/>
        <end position="1127"/>
    </location>
</feature>
<dbReference type="GO" id="GO:0031505">
    <property type="term" value="P:fungal-type cell wall organization"/>
    <property type="evidence" value="ECO:0007669"/>
    <property type="project" value="TreeGrafter"/>
</dbReference>
<reference evidence="16 17" key="1">
    <citation type="journal article" date="2019" name="Sci. Rep.">
        <title>Comparative genomics of chytrid fungi reveal insights into the obligate biotrophic and pathogenic lifestyle of Synchytrium endobioticum.</title>
        <authorList>
            <person name="van de Vossenberg B.T.L.H."/>
            <person name="Warris S."/>
            <person name="Nguyen H.D.T."/>
            <person name="van Gent-Pelzer M.P.E."/>
            <person name="Joly D.L."/>
            <person name="van de Geest H.C."/>
            <person name="Bonants P.J.M."/>
            <person name="Smith D.S."/>
            <person name="Levesque C.A."/>
            <person name="van der Lee T.A.J."/>
        </authorList>
    </citation>
    <scope>NUCLEOTIDE SEQUENCE [LARGE SCALE GENOMIC DNA]</scope>
    <source>
        <strain evidence="16 17">JEL517</strain>
    </source>
</reference>
<keyword evidence="5" id="KW-0808">Transferase</keyword>
<dbReference type="EMBL" id="QEAO01000034">
    <property type="protein sequence ID" value="TPX32124.1"/>
    <property type="molecule type" value="Genomic_DNA"/>
</dbReference>
<dbReference type="GO" id="GO:0016459">
    <property type="term" value="C:myosin complex"/>
    <property type="evidence" value="ECO:0007669"/>
    <property type="project" value="UniProtKB-KW"/>
</dbReference>
<dbReference type="Proteomes" id="UP000319731">
    <property type="component" value="Unassembled WGS sequence"/>
</dbReference>
<dbReference type="GO" id="GO:0003779">
    <property type="term" value="F:actin binding"/>
    <property type="evidence" value="ECO:0007669"/>
    <property type="project" value="UniProtKB-KW"/>
</dbReference>
<keyword evidence="7 14" id="KW-1133">Transmembrane helix</keyword>
<dbReference type="GO" id="GO:0004100">
    <property type="term" value="F:chitin synthase activity"/>
    <property type="evidence" value="ECO:0007669"/>
    <property type="project" value="UniProtKB-EC"/>
</dbReference>
<keyword evidence="12" id="KW-0009">Actin-binding</keyword>
<dbReference type="InterPro" id="IPR001609">
    <property type="entry name" value="Myosin_head_motor_dom-like"/>
</dbReference>
<keyword evidence="3" id="KW-1003">Cell membrane</keyword>
<proteinExistence type="inferred from homology"/>
<accession>A0A507C206</accession>
<feature type="transmembrane region" description="Helical" evidence="14">
    <location>
        <begin position="809"/>
        <end position="830"/>
    </location>
</feature>
<dbReference type="Pfam" id="PF00063">
    <property type="entry name" value="Myosin_head"/>
    <property type="match status" value="1"/>
</dbReference>
<dbReference type="SMART" id="SM00242">
    <property type="entry name" value="MYSc"/>
    <property type="match status" value="1"/>
</dbReference>
<evidence type="ECO:0000259" key="15">
    <source>
        <dbReference type="PROSITE" id="PS51456"/>
    </source>
</evidence>
<sequence>MVAKPGRNNNAATTSTSLPKLTEADIQPDLSLLPQPISDTSAAACLAVRAARDEHYTRIGARIVVGLDDAASQANASKSEEANSKLYAARFRGLAESEAELPIHLYDVVGSAFLNLLRTQKDQSIIISGHSTPTSHHMITRHLCDLSKSSQKKSKTQSAILRAEQVLAVFGNARGLNGVEEQMYSRVTEFQFDETGRIVGAKFLTYLLNSTRLTDAPKGCRSFNIISVFLSSLTPDERAALLLPADIVSSCSYLHSVPKTVLLSGASMTLPELFDYFSYLKITKPQQGAVMKLLAGILHLGRLHFTDDPQSGFARLKSHDMLDEVAEILEVSPEKLLTTLTNKTARVGHDVYSVDLNGEGAMAQTAAVARAMYSTLFDFVVDKCNTHLCRNESEWTSFISVVDFPSRLGGGMSLHALMGNVGAERMWEFADGKIGSGLVRILRQEGCEASEFKPSNVATLSLLGSPERGLVYLINNQINQPPSTDGSMISSIINTANVTPSKSNQKSFIISHSHGMVEYDLHDWRSGVETTSNELVGLFSSDGTLGATFFQPVIAAAQLQAAETLARSKTVARSKSVNGRDGREASSPLTRKGTVSNRNVKFETALTRLYSDLDLLVEALQETSIWVALCFSTTPSSTRSKFDLEFISTQAIAYGLGALASSPAAVYFTDYSFEEFVGRYAAAHPALGDATLGNPQQRMAKFVATREWSQDDVIVGKTRLYISDIAWQELEADLSEATHNNFKENFEKAQQQPIVAMSEFGDDVDYDSKLRPGETEPLPVQIDLLPSANEKKPKLVRVEREEHLSPSRRAWLCLTWSLTWYIPSIFLSFCGRMKRRDIQIAWREKVAIFIMILALCAAMLFFIIGFGAILCPRRAVLSQGELDGRTHINDPYVSMYGKYYRIPDIVNSHVNSNGWVSAVALEQTVLGRDISSMFRPTDRWNAICPNLTQPSGWDNIARNIPLAFQRVWYIHSTASSSANSVGGAAVDYFQALRKDQKGDLARDSSWIAQTLAADTANNYIIVAYDKVYDVSQYFNGQNTNNFLGSNMQSIFSTFGKQGVDVTQYLEQIKSVESPQAWARYMSCMDGLFYQGVVDHRLDAKCVISNWILLGASILLVAVIGFKFVAALQCGSRRDPVKYDKFVLVNIPCYTEGADSLTKTLEALVQTSYDDKRKLLFIVADGMVMGSGNDRPTPRIVLDILGVGADVDPEPKAYVALGEGRRQLNRAKVYSGLYEVQGRAAPFIVIVKCGSEGEVSRPGNRGKRDSQIMLMRFLSHVHFNSEMTPLDLEIYHQMKNVIGVHPSFFEYVLFVDSDTEVYPDALNRLVSCMVNDSKVIGLCGETTIANERDSWVTSLQVYEYFISHNLAKAFESMFGSVTCLPGCFSMYRIRTAKNVPLIIAPSIISEYSTNRVETLHMKNLLHLGEDRYLTTLVLKNFGGYKLTFTNDAKCKTAAPDTWAVFLSQRRRWINSTVHNLLELLWVKQLCGVCCFSMRFVVFLDLIATLLQPAAIFYIIYIIVTAIIDPELGVPTITLIMLAAVYGLQVVIFILKQEYQHIGWMIIYILASPVFAYLDLYAWWHFDDFSWVSNTRIVMDEGKVIYEMDVEEFDPSVVPMQKYASFESQLVYGSVAGREYAPNAESVYSIPPGMMLPPSTYAGSAYGDAVQYQQQQQLGPQSTMYAMSAVSNHQQPFEQQQQQVAPPSTMYAISVGSNPGISPDDVQILERCRYEIEAILNHPATSHLNKKQIRKLVQERLDVDLNDATAKKLVHQLIDDVLASHAPM</sequence>
<feature type="domain" description="Myosin motor" evidence="15">
    <location>
        <begin position="1"/>
        <end position="403"/>
    </location>
</feature>
<evidence type="ECO:0000256" key="4">
    <source>
        <dbReference type="ARBA" id="ARBA00022676"/>
    </source>
</evidence>
<dbReference type="SUPFAM" id="SSF52540">
    <property type="entry name" value="P-loop containing nucleoside triphosphate hydrolases"/>
    <property type="match status" value="1"/>
</dbReference>
<keyword evidence="11" id="KW-0325">Glycoprotein</keyword>
<evidence type="ECO:0000256" key="1">
    <source>
        <dbReference type="ARBA" id="ARBA00004651"/>
    </source>
</evidence>
<gene>
    <name evidence="16" type="ORF">SmJEL517_g04709</name>
</gene>
<dbReference type="RefSeq" id="XP_031023386.1">
    <property type="nucleotide sequence ID" value="XM_031170637.1"/>
</dbReference>
<comment type="caution">
    <text evidence="12">Lacks conserved residue(s) required for the propagation of feature annotation.</text>
</comment>
<evidence type="ECO:0000256" key="9">
    <source>
        <dbReference type="ARBA" id="ARBA00023136"/>
    </source>
</evidence>
<feature type="transmembrane region" description="Helical" evidence="14">
    <location>
        <begin position="1500"/>
        <end position="1522"/>
    </location>
</feature>
<feature type="compositionally biased region" description="Polar residues" evidence="13">
    <location>
        <begin position="7"/>
        <end position="19"/>
    </location>
</feature>
<dbReference type="SUPFAM" id="SSF53448">
    <property type="entry name" value="Nucleotide-diphospho-sugar transferases"/>
    <property type="match status" value="1"/>
</dbReference>
<feature type="region of interest" description="Disordered" evidence="13">
    <location>
        <begin position="1"/>
        <end position="20"/>
    </location>
</feature>
<feature type="transmembrane region" description="Helical" evidence="14">
    <location>
        <begin position="846"/>
        <end position="870"/>
    </location>
</feature>
<evidence type="ECO:0000256" key="6">
    <source>
        <dbReference type="ARBA" id="ARBA00022692"/>
    </source>
</evidence>